<reference evidence="1 2" key="1">
    <citation type="submission" date="2017-09" db="EMBL/GenBank/DDBJ databases">
        <authorList>
            <person name="Ehlers B."/>
            <person name="Leendertz F.H."/>
        </authorList>
    </citation>
    <scope>NUCLEOTIDE SEQUENCE [LARGE SCALE GENOMIC DNA]</scope>
    <source>
        <strain evidence="1 2">CGMCC 4.7095</strain>
    </source>
</reference>
<sequence>MSRFNQTGYVARFTREKGKPDTTLDVVGWHPETGDALVVDTATGQLRAAGGVRGFVRLDAVDTIVGTLPAEGWRAVWWRDGAQAVVEPIAGWVVTGDGCAYPIGVDAGEMYGDAITGLPGEIEGVELLPPGRELPDADPAVRAA</sequence>
<dbReference type="OrthoDB" id="4557579at2"/>
<dbReference type="EMBL" id="OCNE01000012">
    <property type="protein sequence ID" value="SOD63665.1"/>
    <property type="molecule type" value="Genomic_DNA"/>
</dbReference>
<dbReference type="Proteomes" id="UP000219072">
    <property type="component" value="Unassembled WGS sequence"/>
</dbReference>
<keyword evidence="2" id="KW-1185">Reference proteome</keyword>
<accession>A0A286DYD6</accession>
<evidence type="ECO:0000313" key="2">
    <source>
        <dbReference type="Proteomes" id="UP000219072"/>
    </source>
</evidence>
<organism evidence="1 2">
    <name type="scientific">Streptomyces zhaozhouensis</name>
    <dbReference type="NCBI Taxonomy" id="1300267"/>
    <lineage>
        <taxon>Bacteria</taxon>
        <taxon>Bacillati</taxon>
        <taxon>Actinomycetota</taxon>
        <taxon>Actinomycetes</taxon>
        <taxon>Kitasatosporales</taxon>
        <taxon>Streptomycetaceae</taxon>
        <taxon>Streptomyces</taxon>
    </lineage>
</organism>
<gene>
    <name evidence="1" type="ORF">SAMN06297387_11218</name>
</gene>
<dbReference type="RefSeq" id="WP_097232131.1">
    <property type="nucleotide sequence ID" value="NZ_OCNE01000012.1"/>
</dbReference>
<dbReference type="AlphaFoldDB" id="A0A286DYD6"/>
<name>A0A286DYD6_9ACTN</name>
<protein>
    <submittedName>
        <fullName evidence="1">Uncharacterized protein</fullName>
    </submittedName>
</protein>
<proteinExistence type="predicted"/>
<evidence type="ECO:0000313" key="1">
    <source>
        <dbReference type="EMBL" id="SOD63665.1"/>
    </source>
</evidence>